<evidence type="ECO:0000256" key="3">
    <source>
        <dbReference type="ARBA" id="ARBA00022691"/>
    </source>
</evidence>
<keyword evidence="7" id="KW-0012">Acyltransferase</keyword>
<evidence type="ECO:0000313" key="8">
    <source>
        <dbReference type="Proteomes" id="UP000552700"/>
    </source>
</evidence>
<dbReference type="InterPro" id="IPR016181">
    <property type="entry name" value="Acyl_CoA_acyltransferase"/>
</dbReference>
<protein>
    <recommendedName>
        <fullName evidence="6">Acyl-homoserine-lactone synthase</fullName>
        <ecNumber evidence="6">2.3.1.184</ecNumber>
    </recommendedName>
    <alternativeName>
        <fullName evidence="6">Autoinducer synthesis protein</fullName>
    </alternativeName>
</protein>
<keyword evidence="2 6" id="KW-0808">Transferase</keyword>
<evidence type="ECO:0000313" key="7">
    <source>
        <dbReference type="EMBL" id="MBB6122824.1"/>
    </source>
</evidence>
<dbReference type="GO" id="GO:0007165">
    <property type="term" value="P:signal transduction"/>
    <property type="evidence" value="ECO:0007669"/>
    <property type="project" value="TreeGrafter"/>
</dbReference>
<dbReference type="PROSITE" id="PS51187">
    <property type="entry name" value="AUTOINDUCER_SYNTH_2"/>
    <property type="match status" value="1"/>
</dbReference>
<keyword evidence="1 5" id="KW-0673">Quorum sensing</keyword>
<dbReference type="InterPro" id="IPR001690">
    <property type="entry name" value="Autoind_synthase"/>
</dbReference>
<evidence type="ECO:0000256" key="5">
    <source>
        <dbReference type="PROSITE-ProRule" id="PRU00533"/>
    </source>
</evidence>
<organism evidence="7 8">
    <name type="scientific">Sphingobium subterraneum</name>
    <dbReference type="NCBI Taxonomy" id="627688"/>
    <lineage>
        <taxon>Bacteria</taxon>
        <taxon>Pseudomonadati</taxon>
        <taxon>Pseudomonadota</taxon>
        <taxon>Alphaproteobacteria</taxon>
        <taxon>Sphingomonadales</taxon>
        <taxon>Sphingomonadaceae</taxon>
        <taxon>Sphingobium</taxon>
    </lineage>
</organism>
<dbReference type="PANTHER" id="PTHR39322:SF1">
    <property type="entry name" value="ISOVALERYL-HOMOSERINE LACTONE SYNTHASE"/>
    <property type="match status" value="1"/>
</dbReference>
<evidence type="ECO:0000256" key="6">
    <source>
        <dbReference type="RuleBase" id="RU361135"/>
    </source>
</evidence>
<dbReference type="GO" id="GO:0061579">
    <property type="term" value="F:N-acyl homoserine lactone synthase activity"/>
    <property type="evidence" value="ECO:0007669"/>
    <property type="project" value="UniProtKB-UniRule"/>
</dbReference>
<dbReference type="Proteomes" id="UP000552700">
    <property type="component" value="Unassembled WGS sequence"/>
</dbReference>
<dbReference type="PRINTS" id="PR01549">
    <property type="entry name" value="AUTOINDCRSYN"/>
</dbReference>
<evidence type="ECO:0000256" key="1">
    <source>
        <dbReference type="ARBA" id="ARBA00022654"/>
    </source>
</evidence>
<reference evidence="7 8" key="1">
    <citation type="submission" date="2020-08" db="EMBL/GenBank/DDBJ databases">
        <title>Genomic Encyclopedia of Type Strains, Phase IV (KMG-IV): sequencing the most valuable type-strain genomes for metagenomic binning, comparative biology and taxonomic classification.</title>
        <authorList>
            <person name="Goeker M."/>
        </authorList>
    </citation>
    <scope>NUCLEOTIDE SEQUENCE [LARGE SCALE GENOMIC DNA]</scope>
    <source>
        <strain evidence="7 8">DSM 102255</strain>
    </source>
</reference>
<accession>A0A841IWS1</accession>
<dbReference type="SUPFAM" id="SSF55729">
    <property type="entry name" value="Acyl-CoA N-acyltransferases (Nat)"/>
    <property type="match status" value="1"/>
</dbReference>
<dbReference type="Gene3D" id="3.40.630.30">
    <property type="match status" value="1"/>
</dbReference>
<keyword evidence="4 5" id="KW-0071">Autoinducer synthesis</keyword>
<dbReference type="Pfam" id="PF00765">
    <property type="entry name" value="Autoind_synth"/>
    <property type="match status" value="1"/>
</dbReference>
<dbReference type="EMBL" id="JACIJP010000001">
    <property type="protein sequence ID" value="MBB6122824.1"/>
    <property type="molecule type" value="Genomic_DNA"/>
</dbReference>
<gene>
    <name evidence="7" type="ORF">FHS92_000531</name>
</gene>
<dbReference type="PANTHER" id="PTHR39322">
    <property type="entry name" value="ACYL-HOMOSERINE-LACTONE SYNTHASE"/>
    <property type="match status" value="1"/>
</dbReference>
<keyword evidence="8" id="KW-1185">Reference proteome</keyword>
<dbReference type="GO" id="GO:0009372">
    <property type="term" value="P:quorum sensing"/>
    <property type="evidence" value="ECO:0007669"/>
    <property type="project" value="UniProtKB-UniRule"/>
</dbReference>
<comment type="similarity">
    <text evidence="5 6">Belongs to the autoinducer synthase family.</text>
</comment>
<comment type="catalytic activity">
    <reaction evidence="6">
        <text>a fatty acyl-[ACP] + S-adenosyl-L-methionine = an N-acyl-L-homoserine lactone + S-methyl-5'-thioadenosine + holo-[ACP] + H(+)</text>
        <dbReference type="Rhea" id="RHEA:10096"/>
        <dbReference type="Rhea" id="RHEA-COMP:9685"/>
        <dbReference type="Rhea" id="RHEA-COMP:14125"/>
        <dbReference type="ChEBI" id="CHEBI:15378"/>
        <dbReference type="ChEBI" id="CHEBI:17509"/>
        <dbReference type="ChEBI" id="CHEBI:55474"/>
        <dbReference type="ChEBI" id="CHEBI:59789"/>
        <dbReference type="ChEBI" id="CHEBI:64479"/>
        <dbReference type="ChEBI" id="CHEBI:138651"/>
        <dbReference type="EC" id="2.3.1.184"/>
    </reaction>
</comment>
<keyword evidence="3 6" id="KW-0949">S-adenosyl-L-methionine</keyword>
<dbReference type="EC" id="2.3.1.184" evidence="6"/>
<name>A0A841IWS1_9SPHN</name>
<dbReference type="RefSeq" id="WP_184077256.1">
    <property type="nucleotide sequence ID" value="NZ_JACIJP010000001.1"/>
</dbReference>
<sequence length="210" mass="22891">MIDIHIFEGCCTPGSNVMFDAMHRDRKTIFVDLLKWDVPVIGGQFEIDQFDGPQAIYLVATDDDEGHLGSIRLLPTCGPHILGDIFPQLCDGAAPAGTGIWEISRGCLSPRLRASERLHIRNALTSAAVDFALLHGITSYTCIADMGWLSQILALGWGCMPLGLPQTIGRTLTGALRIDIHGGTPNLLRDAGTYQRTRLVREQQGQRNAA</sequence>
<proteinExistence type="inferred from homology"/>
<comment type="caution">
    <text evidence="7">The sequence shown here is derived from an EMBL/GenBank/DDBJ whole genome shotgun (WGS) entry which is preliminary data.</text>
</comment>
<evidence type="ECO:0000256" key="4">
    <source>
        <dbReference type="ARBA" id="ARBA00022929"/>
    </source>
</evidence>
<evidence type="ECO:0000256" key="2">
    <source>
        <dbReference type="ARBA" id="ARBA00022679"/>
    </source>
</evidence>
<dbReference type="AlphaFoldDB" id="A0A841IWS1"/>